<gene>
    <name evidence="2" type="ORF">A8990_101194</name>
</gene>
<sequence>MHTIPSLMIAFESYIPFAASLRQLSDDEWVTPLAPGKWSTREIMAHMMLWDRHFMNEAIAPIAEGKPLTYKQSDFNLFNGNAAAYSKTISREELINGCIAVREELVTLLKSLNDAQKEEEYRDGNGNPFTILFYLEDFVEHDAHHRGQIVQFFGLK</sequence>
<keyword evidence="3" id="KW-1185">Reference proteome</keyword>
<dbReference type="Proteomes" id="UP000256304">
    <property type="component" value="Unassembled WGS sequence"/>
</dbReference>
<dbReference type="InterPro" id="IPR024775">
    <property type="entry name" value="DinB-like"/>
</dbReference>
<dbReference type="SUPFAM" id="SSF109854">
    <property type="entry name" value="DinB/YfiT-like putative metalloenzymes"/>
    <property type="match status" value="1"/>
</dbReference>
<evidence type="ECO:0000259" key="1">
    <source>
        <dbReference type="Pfam" id="PF12867"/>
    </source>
</evidence>
<protein>
    <submittedName>
        <fullName evidence="2">Putative damage-inducible protein DinB</fullName>
    </submittedName>
</protein>
<dbReference type="InterPro" id="IPR034660">
    <property type="entry name" value="DinB/YfiT-like"/>
</dbReference>
<comment type="caution">
    <text evidence="2">The sequence shown here is derived from an EMBL/GenBank/DDBJ whole genome shotgun (WGS) entry which is preliminary data.</text>
</comment>
<reference evidence="2 3" key="1">
    <citation type="submission" date="2018-08" db="EMBL/GenBank/DDBJ databases">
        <title>Genomic Encyclopedia of Type Strains, Phase III (KMG-III): the genomes of soil and plant-associated and newly described type strains.</title>
        <authorList>
            <person name="Whitman W."/>
        </authorList>
    </citation>
    <scope>NUCLEOTIDE SEQUENCE [LARGE SCALE GENOMIC DNA]</scope>
    <source>
        <strain evidence="2 3">CGMCC 1.10966</strain>
    </source>
</reference>
<accession>A0A3D9SJ92</accession>
<name>A0A3D9SJ92_9BACL</name>
<evidence type="ECO:0000313" key="3">
    <source>
        <dbReference type="Proteomes" id="UP000256304"/>
    </source>
</evidence>
<dbReference type="Gene3D" id="1.20.120.450">
    <property type="entry name" value="dinb family like domain"/>
    <property type="match status" value="1"/>
</dbReference>
<feature type="domain" description="DinB-like" evidence="1">
    <location>
        <begin position="19"/>
        <end position="149"/>
    </location>
</feature>
<proteinExistence type="predicted"/>
<organism evidence="2 3">
    <name type="scientific">Paenibacillus taihuensis</name>
    <dbReference type="NCBI Taxonomy" id="1156355"/>
    <lineage>
        <taxon>Bacteria</taxon>
        <taxon>Bacillati</taxon>
        <taxon>Bacillota</taxon>
        <taxon>Bacilli</taxon>
        <taxon>Bacillales</taxon>
        <taxon>Paenibacillaceae</taxon>
        <taxon>Paenibacillus</taxon>
    </lineage>
</organism>
<dbReference type="Pfam" id="PF12867">
    <property type="entry name" value="DinB_2"/>
    <property type="match status" value="1"/>
</dbReference>
<dbReference type="AlphaFoldDB" id="A0A3D9SJ92"/>
<evidence type="ECO:0000313" key="2">
    <source>
        <dbReference type="EMBL" id="REE94400.1"/>
    </source>
</evidence>
<dbReference type="RefSeq" id="WP_181909343.1">
    <property type="nucleotide sequence ID" value="NZ_QTTN01000001.1"/>
</dbReference>
<dbReference type="EMBL" id="QTTN01000001">
    <property type="protein sequence ID" value="REE94400.1"/>
    <property type="molecule type" value="Genomic_DNA"/>
</dbReference>